<dbReference type="Pfam" id="PF00535">
    <property type="entry name" value="Glycos_transf_2"/>
    <property type="match status" value="1"/>
</dbReference>
<reference evidence="2 3" key="1">
    <citation type="submission" date="2019-02" db="EMBL/GenBank/DDBJ databases">
        <authorList>
            <consortium name="Pathogen Informatics"/>
        </authorList>
    </citation>
    <scope>NUCLEOTIDE SEQUENCE [LARGE SCALE GENOMIC DNA]</scope>
    <source>
        <strain evidence="2 3">3012STDY6756504</strain>
    </source>
</reference>
<evidence type="ECO:0000313" key="3">
    <source>
        <dbReference type="Proteomes" id="UP000290439"/>
    </source>
</evidence>
<dbReference type="GO" id="GO:0016740">
    <property type="term" value="F:transferase activity"/>
    <property type="evidence" value="ECO:0007669"/>
    <property type="project" value="UniProtKB-KW"/>
</dbReference>
<dbReference type="InterPro" id="IPR001173">
    <property type="entry name" value="Glyco_trans_2-like"/>
</dbReference>
<dbReference type="InterPro" id="IPR050834">
    <property type="entry name" value="Glycosyltransf_2"/>
</dbReference>
<dbReference type="EMBL" id="LR215973">
    <property type="protein sequence ID" value="VFA98827.1"/>
    <property type="molecule type" value="Genomic_DNA"/>
</dbReference>
<feature type="domain" description="Glycosyltransferase 2-like" evidence="1">
    <location>
        <begin position="10"/>
        <end position="176"/>
    </location>
</feature>
<evidence type="ECO:0000313" key="2">
    <source>
        <dbReference type="EMBL" id="VFA98827.1"/>
    </source>
</evidence>
<accession>A0A4U8W957</accession>
<gene>
    <name evidence="2" type="ORF">NCTC10797_02603</name>
</gene>
<dbReference type="AlphaFoldDB" id="A0A4U8W957"/>
<dbReference type="Gene3D" id="3.90.550.10">
    <property type="entry name" value="Spore Coat Polysaccharide Biosynthesis Protein SpsA, Chain A"/>
    <property type="match status" value="1"/>
</dbReference>
<dbReference type="PANTHER" id="PTHR43685:SF2">
    <property type="entry name" value="GLYCOSYLTRANSFERASE 2-LIKE DOMAIN-CONTAINING PROTEIN"/>
    <property type="match status" value="1"/>
</dbReference>
<dbReference type="InterPro" id="IPR029044">
    <property type="entry name" value="Nucleotide-diphossugar_trans"/>
</dbReference>
<dbReference type="CDD" id="cd00761">
    <property type="entry name" value="Glyco_tranf_GTA_type"/>
    <property type="match status" value="1"/>
</dbReference>
<dbReference type="RefSeq" id="WP_130917310.1">
    <property type="nucleotide sequence ID" value="NZ_LR215973.1"/>
</dbReference>
<name>A0A4U8W957_9NOCA</name>
<evidence type="ECO:0000259" key="1">
    <source>
        <dbReference type="Pfam" id="PF00535"/>
    </source>
</evidence>
<proteinExistence type="predicted"/>
<dbReference type="SUPFAM" id="SSF53448">
    <property type="entry name" value="Nucleotide-diphospho-sugar transferases"/>
    <property type="match status" value="1"/>
</dbReference>
<sequence length="293" mass="32099">MPAIEPTMTSVVIPAHIITEADRTHLDEQLAALAEQDHDGEFEVVVADNRSAPGLAAHLAGHPLRTRLNLRCVPASDTAGAAYARNVGAAHATGDVLLFCDHDDRVHPNWMRHMLTFLDEGYDLISCAVEGHTLNAGNRRGIAEIPAPDRFQPAGVFAPVIVGCAMACRANVYRKLGGIDVTYAANEDLAFGWKAHREGFRTGFLPEALVAYRYRRGFGPGFRQGRARGIGLARLNAEFPDNGLPKIHLPEVLIRLIRLTFARGLTGEERGLLMGVAVGQLRGGLRYRTMHWW</sequence>
<keyword evidence="2" id="KW-0808">Transferase</keyword>
<organism evidence="2 3">
    <name type="scientific">Nocardia cyriacigeorgica</name>
    <dbReference type="NCBI Taxonomy" id="135487"/>
    <lineage>
        <taxon>Bacteria</taxon>
        <taxon>Bacillati</taxon>
        <taxon>Actinomycetota</taxon>
        <taxon>Actinomycetes</taxon>
        <taxon>Mycobacteriales</taxon>
        <taxon>Nocardiaceae</taxon>
        <taxon>Nocardia</taxon>
    </lineage>
</organism>
<dbReference type="Proteomes" id="UP000290439">
    <property type="component" value="Chromosome"/>
</dbReference>
<dbReference type="PANTHER" id="PTHR43685">
    <property type="entry name" value="GLYCOSYLTRANSFERASE"/>
    <property type="match status" value="1"/>
</dbReference>
<protein>
    <submittedName>
        <fullName evidence="2">Putative glycosyl transferase</fullName>
    </submittedName>
</protein>